<reference evidence="7" key="1">
    <citation type="journal article" date="2021" name="Genome Biol. Evol.">
        <title>A High-Quality Reference Genome for a Parasitic Bivalve with Doubly Uniparental Inheritance (Bivalvia: Unionida).</title>
        <authorList>
            <person name="Smith C.H."/>
        </authorList>
    </citation>
    <scope>NUCLEOTIDE SEQUENCE</scope>
    <source>
        <strain evidence="7">CHS0354</strain>
    </source>
</reference>
<reference evidence="7" key="2">
    <citation type="journal article" date="2021" name="Genome Biol. Evol.">
        <title>Developing a high-quality reference genome for a parasitic bivalve with doubly uniparental inheritance (Bivalvia: Unionida).</title>
        <authorList>
            <person name="Smith C.H."/>
        </authorList>
    </citation>
    <scope>NUCLEOTIDE SEQUENCE</scope>
    <source>
        <strain evidence="7">CHS0354</strain>
        <tissue evidence="7">Mantle</tissue>
    </source>
</reference>
<dbReference type="GO" id="GO:0005164">
    <property type="term" value="F:tumor necrosis factor receptor binding"/>
    <property type="evidence" value="ECO:0007669"/>
    <property type="project" value="InterPro"/>
</dbReference>
<evidence type="ECO:0000256" key="5">
    <source>
        <dbReference type="SAM" id="Phobius"/>
    </source>
</evidence>
<feature type="transmembrane region" description="Helical" evidence="5">
    <location>
        <begin position="45"/>
        <end position="66"/>
    </location>
</feature>
<keyword evidence="4 5" id="KW-0472">Membrane</keyword>
<dbReference type="GO" id="GO:0005125">
    <property type="term" value="F:cytokine activity"/>
    <property type="evidence" value="ECO:0007669"/>
    <property type="project" value="UniProtKB-KW"/>
</dbReference>
<accession>A0AAE0TJ18</accession>
<dbReference type="Gene3D" id="2.60.120.40">
    <property type="match status" value="1"/>
</dbReference>
<feature type="domain" description="THD" evidence="6">
    <location>
        <begin position="156"/>
        <end position="301"/>
    </location>
</feature>
<dbReference type="PANTHER" id="PTHR11471:SF13">
    <property type="entry name" value="TNF FAMILY PROFILE DOMAIN-CONTAINING PROTEIN"/>
    <property type="match status" value="1"/>
</dbReference>
<evidence type="ECO:0000256" key="1">
    <source>
        <dbReference type="ARBA" id="ARBA00004370"/>
    </source>
</evidence>
<dbReference type="Pfam" id="PF00229">
    <property type="entry name" value="TNF"/>
    <property type="match status" value="1"/>
</dbReference>
<gene>
    <name evidence="7" type="ORF">CHS0354_000021</name>
</gene>
<dbReference type="InterPro" id="IPR008983">
    <property type="entry name" value="Tumour_necrosis_fac-like_dom"/>
</dbReference>
<dbReference type="PANTHER" id="PTHR11471">
    <property type="entry name" value="TUMOR NECROSIS FACTOR FAMILY MEMBER"/>
    <property type="match status" value="1"/>
</dbReference>
<comment type="similarity">
    <text evidence="2">Belongs to the tumor necrosis factor family.</text>
</comment>
<name>A0AAE0TJ18_9BIVA</name>
<evidence type="ECO:0000256" key="4">
    <source>
        <dbReference type="ARBA" id="ARBA00023136"/>
    </source>
</evidence>
<keyword evidence="5" id="KW-1133">Transmembrane helix</keyword>
<comment type="subcellular location">
    <subcellularLocation>
        <location evidence="1">Membrane</location>
    </subcellularLocation>
</comment>
<dbReference type="AlphaFoldDB" id="A0AAE0TJ18"/>
<comment type="caution">
    <text evidence="7">The sequence shown here is derived from an EMBL/GenBank/DDBJ whole genome shotgun (WGS) entry which is preliminary data.</text>
</comment>
<dbReference type="InterPro" id="IPR006052">
    <property type="entry name" value="TNF_dom"/>
</dbReference>
<dbReference type="PROSITE" id="PS50049">
    <property type="entry name" value="THD_2"/>
    <property type="match status" value="1"/>
</dbReference>
<dbReference type="GO" id="GO:0005615">
    <property type="term" value="C:extracellular space"/>
    <property type="evidence" value="ECO:0007669"/>
    <property type="project" value="UniProtKB-KW"/>
</dbReference>
<evidence type="ECO:0000313" key="8">
    <source>
        <dbReference type="Proteomes" id="UP001195483"/>
    </source>
</evidence>
<evidence type="ECO:0000259" key="6">
    <source>
        <dbReference type="PROSITE" id="PS50049"/>
    </source>
</evidence>
<keyword evidence="8" id="KW-1185">Reference proteome</keyword>
<dbReference type="Proteomes" id="UP001195483">
    <property type="component" value="Unassembled WGS sequence"/>
</dbReference>
<reference evidence="7" key="3">
    <citation type="submission" date="2023-05" db="EMBL/GenBank/DDBJ databases">
        <authorList>
            <person name="Smith C.H."/>
        </authorList>
    </citation>
    <scope>NUCLEOTIDE SEQUENCE</scope>
    <source>
        <strain evidence="7">CHS0354</strain>
        <tissue evidence="7">Mantle</tissue>
    </source>
</reference>
<dbReference type="EMBL" id="JAEAOA010000026">
    <property type="protein sequence ID" value="KAK3610863.1"/>
    <property type="molecule type" value="Genomic_DNA"/>
</dbReference>
<evidence type="ECO:0000256" key="2">
    <source>
        <dbReference type="ARBA" id="ARBA00008670"/>
    </source>
</evidence>
<keyword evidence="5" id="KW-0812">Transmembrane</keyword>
<organism evidence="7 8">
    <name type="scientific">Potamilus streckersoni</name>
    <dbReference type="NCBI Taxonomy" id="2493646"/>
    <lineage>
        <taxon>Eukaryota</taxon>
        <taxon>Metazoa</taxon>
        <taxon>Spiralia</taxon>
        <taxon>Lophotrochozoa</taxon>
        <taxon>Mollusca</taxon>
        <taxon>Bivalvia</taxon>
        <taxon>Autobranchia</taxon>
        <taxon>Heteroconchia</taxon>
        <taxon>Palaeoheterodonta</taxon>
        <taxon>Unionida</taxon>
        <taxon>Unionoidea</taxon>
        <taxon>Unionidae</taxon>
        <taxon>Ambleminae</taxon>
        <taxon>Lampsilini</taxon>
        <taxon>Potamilus</taxon>
    </lineage>
</organism>
<evidence type="ECO:0000313" key="7">
    <source>
        <dbReference type="EMBL" id="KAK3610863.1"/>
    </source>
</evidence>
<evidence type="ECO:0000256" key="3">
    <source>
        <dbReference type="ARBA" id="ARBA00022514"/>
    </source>
</evidence>
<sequence>MHLQGKMASKSCKNILLITASNEYDKYIKDEEHVEVVTSPCKTRFLSAVLWISVICNILAVLYISYKEVLMHGGAQTQKGHCTMPDKGSLCLPCSRKEQFSRTSGETRDVQWTTLCSDKNLCCLDSFEPFSRLIQIFSQDITEVETMRAGYNGRRPSAHVFIDVTLLKNDTLAWTLVDGYNTAFLVNGVQMVGATMQVPEEGYYFVYSFITFRSQPSLGTVNPSFILEHYVQRENPSLPSNGRQLLMMDRKSRPEGDFWFQSSFLSSVIRLRRHDRISTGVNNISSIYMATMSNFMGLYKI</sequence>
<keyword evidence="3" id="KW-0202">Cytokine</keyword>
<dbReference type="SMART" id="SM00207">
    <property type="entry name" value="TNF"/>
    <property type="match status" value="1"/>
</dbReference>
<dbReference type="SUPFAM" id="SSF49842">
    <property type="entry name" value="TNF-like"/>
    <property type="match status" value="1"/>
</dbReference>
<proteinExistence type="inferred from homology"/>
<dbReference type="GO" id="GO:0006955">
    <property type="term" value="P:immune response"/>
    <property type="evidence" value="ECO:0007669"/>
    <property type="project" value="InterPro"/>
</dbReference>
<dbReference type="GO" id="GO:0016020">
    <property type="term" value="C:membrane"/>
    <property type="evidence" value="ECO:0007669"/>
    <property type="project" value="UniProtKB-SubCell"/>
</dbReference>
<protein>
    <recommendedName>
        <fullName evidence="6">THD domain-containing protein</fullName>
    </recommendedName>
</protein>